<evidence type="ECO:0000256" key="1">
    <source>
        <dbReference type="ARBA" id="ARBA00000085"/>
    </source>
</evidence>
<dbReference type="InterPro" id="IPR003594">
    <property type="entry name" value="HATPase_dom"/>
</dbReference>
<dbReference type="GO" id="GO:0016301">
    <property type="term" value="F:kinase activity"/>
    <property type="evidence" value="ECO:0007669"/>
    <property type="project" value="UniProtKB-KW"/>
</dbReference>
<feature type="region of interest" description="Disordered" evidence="11">
    <location>
        <begin position="428"/>
        <end position="449"/>
    </location>
</feature>
<dbReference type="PANTHER" id="PTHR45436:SF5">
    <property type="entry name" value="SENSOR HISTIDINE KINASE TRCS"/>
    <property type="match status" value="1"/>
</dbReference>
<evidence type="ECO:0000259" key="13">
    <source>
        <dbReference type="PROSITE" id="PS50109"/>
    </source>
</evidence>
<evidence type="ECO:0000256" key="10">
    <source>
        <dbReference type="ARBA" id="ARBA00023136"/>
    </source>
</evidence>
<feature type="domain" description="HAMP" evidence="14">
    <location>
        <begin position="220"/>
        <end position="282"/>
    </location>
</feature>
<dbReference type="Gene3D" id="3.30.565.10">
    <property type="entry name" value="Histidine kinase-like ATPase, C-terminal domain"/>
    <property type="match status" value="1"/>
</dbReference>
<name>A0ABY1RFW4_9MICO</name>
<feature type="domain" description="Histidine kinase" evidence="13">
    <location>
        <begin position="297"/>
        <end position="516"/>
    </location>
</feature>
<keyword evidence="8 12" id="KW-1133">Transmembrane helix</keyword>
<dbReference type="SUPFAM" id="SSF47384">
    <property type="entry name" value="Homodimeric domain of signal transducing histidine kinase"/>
    <property type="match status" value="1"/>
</dbReference>
<keyword evidence="9" id="KW-0902">Two-component regulatory system</keyword>
<keyword evidence="6 12" id="KW-0812">Transmembrane</keyword>
<evidence type="ECO:0000256" key="11">
    <source>
        <dbReference type="SAM" id="MobiDB-lite"/>
    </source>
</evidence>
<dbReference type="InterPro" id="IPR036097">
    <property type="entry name" value="HisK_dim/P_sf"/>
</dbReference>
<dbReference type="Gene3D" id="6.10.340.10">
    <property type="match status" value="1"/>
</dbReference>
<dbReference type="InterPro" id="IPR003661">
    <property type="entry name" value="HisK_dim/P_dom"/>
</dbReference>
<dbReference type="InterPro" id="IPR005467">
    <property type="entry name" value="His_kinase_dom"/>
</dbReference>
<dbReference type="Proteomes" id="UP000194464">
    <property type="component" value="Unassembled WGS sequence"/>
</dbReference>
<organism evidence="15 16">
    <name type="scientific">Plantibacter elymi</name>
    <name type="common">nom. nud.</name>
    <dbReference type="NCBI Taxonomy" id="199708"/>
    <lineage>
        <taxon>Bacteria</taxon>
        <taxon>Bacillati</taxon>
        <taxon>Actinomycetota</taxon>
        <taxon>Actinomycetes</taxon>
        <taxon>Micrococcales</taxon>
        <taxon>Microbacteriaceae</taxon>
        <taxon>Plantibacter</taxon>
    </lineage>
</organism>
<dbReference type="PRINTS" id="PR00344">
    <property type="entry name" value="BCTRLSENSOR"/>
</dbReference>
<keyword evidence="10 12" id="KW-0472">Membrane</keyword>
<dbReference type="EMBL" id="FXWJ01000005">
    <property type="protein sequence ID" value="SMQ73214.1"/>
    <property type="molecule type" value="Genomic_DNA"/>
</dbReference>
<proteinExistence type="predicted"/>
<evidence type="ECO:0000313" key="15">
    <source>
        <dbReference type="EMBL" id="SMQ73214.1"/>
    </source>
</evidence>
<evidence type="ECO:0000259" key="14">
    <source>
        <dbReference type="PROSITE" id="PS50885"/>
    </source>
</evidence>
<dbReference type="EC" id="2.7.13.3" evidence="3"/>
<evidence type="ECO:0000256" key="7">
    <source>
        <dbReference type="ARBA" id="ARBA00022777"/>
    </source>
</evidence>
<dbReference type="SMART" id="SM00387">
    <property type="entry name" value="HATPase_c"/>
    <property type="match status" value="1"/>
</dbReference>
<dbReference type="PROSITE" id="PS50885">
    <property type="entry name" value="HAMP"/>
    <property type="match status" value="1"/>
</dbReference>
<gene>
    <name evidence="15" type="ORF">SAMN06295909_3192</name>
</gene>
<evidence type="ECO:0000256" key="12">
    <source>
        <dbReference type="SAM" id="Phobius"/>
    </source>
</evidence>
<dbReference type="InterPro" id="IPR050428">
    <property type="entry name" value="TCS_sensor_his_kinase"/>
</dbReference>
<feature type="region of interest" description="Disordered" evidence="11">
    <location>
        <begin position="512"/>
        <end position="544"/>
    </location>
</feature>
<feature type="transmembrane region" description="Helical" evidence="12">
    <location>
        <begin position="197"/>
        <end position="219"/>
    </location>
</feature>
<evidence type="ECO:0000313" key="16">
    <source>
        <dbReference type="Proteomes" id="UP000194464"/>
    </source>
</evidence>
<evidence type="ECO:0000256" key="6">
    <source>
        <dbReference type="ARBA" id="ARBA00022692"/>
    </source>
</evidence>
<keyword evidence="16" id="KW-1185">Reference proteome</keyword>
<dbReference type="CDD" id="cd00082">
    <property type="entry name" value="HisKA"/>
    <property type="match status" value="1"/>
</dbReference>
<evidence type="ECO:0000256" key="4">
    <source>
        <dbReference type="ARBA" id="ARBA00022553"/>
    </source>
</evidence>
<protein>
    <recommendedName>
        <fullName evidence="3">histidine kinase</fullName>
        <ecNumber evidence="3">2.7.13.3</ecNumber>
    </recommendedName>
</protein>
<dbReference type="InterPro" id="IPR003660">
    <property type="entry name" value="HAMP_dom"/>
</dbReference>
<sequence length="544" mass="56883">MSTASVPTAGAPTPRVDRRHPWTLQRRLVTGIAAVIAAVLAVSGILTIVTVEGSVTAVVDTQLTGSMEAFEHSVVKFHDQQAGGGAVVDPDATRGEPGYVKPFVDYVGHGPGTLIALVADGGVVDSARFTQSNATALDVRTKALIEEAVAADSSERQNIELGSLGGYRLEFLDHGDGETLVAGVSLATPRAAVQQEAIVIAILAVLALAVTIIGAIIVVRLGLRPLSRVAAAAEEVSTLQLERGDTGIDVRVDQADTDPRTEIGKVGEALNGLIDHVDRALAVRAATDKRMRRFVTDASHELRTPLAAIQGYAELTRQDSESLPPMTEHALARIESEATRMSSLVSELLLLARLDEGQDLHLDDVDLSDLVAAAVSDAAVSAPAHHWSVDVPERAIIVRGDRERLHQLVVNLLSNAAVHTPAGTSVVTRISAPKSRDEPQRASLTIADDGPGIDEAFLPELFNRFARADSSRSRAAGSTGLGLAIALSIAEGHEGSIEVASSSAGTTFTVTLPWAGPSEEHPAVRPAAAAAAAMRPEAVTSTRG</sequence>
<keyword evidence="5" id="KW-0808">Transferase</keyword>
<dbReference type="PROSITE" id="PS50109">
    <property type="entry name" value="HIS_KIN"/>
    <property type="match status" value="1"/>
</dbReference>
<accession>A0ABY1RFW4</accession>
<evidence type="ECO:0000256" key="9">
    <source>
        <dbReference type="ARBA" id="ARBA00023012"/>
    </source>
</evidence>
<dbReference type="SUPFAM" id="SSF55874">
    <property type="entry name" value="ATPase domain of HSP90 chaperone/DNA topoisomerase II/histidine kinase"/>
    <property type="match status" value="1"/>
</dbReference>
<comment type="caution">
    <text evidence="15">The sequence shown here is derived from an EMBL/GenBank/DDBJ whole genome shotgun (WGS) entry which is preliminary data.</text>
</comment>
<comment type="catalytic activity">
    <reaction evidence="1">
        <text>ATP + protein L-histidine = ADP + protein N-phospho-L-histidine.</text>
        <dbReference type="EC" id="2.7.13.3"/>
    </reaction>
</comment>
<comment type="subcellular location">
    <subcellularLocation>
        <location evidence="2">Cell membrane</location>
    </subcellularLocation>
</comment>
<dbReference type="InterPro" id="IPR004358">
    <property type="entry name" value="Sig_transdc_His_kin-like_C"/>
</dbReference>
<reference evidence="15 16" key="1">
    <citation type="submission" date="2017-04" db="EMBL/GenBank/DDBJ databases">
        <authorList>
            <person name="Varghese N."/>
            <person name="Submissions S."/>
        </authorList>
    </citation>
    <scope>NUCLEOTIDE SEQUENCE [LARGE SCALE GENOMIC DNA]</scope>
    <source>
        <strain evidence="15 16">VKM Ac-1784</strain>
    </source>
</reference>
<dbReference type="Pfam" id="PF00512">
    <property type="entry name" value="HisKA"/>
    <property type="match status" value="1"/>
</dbReference>
<keyword evidence="4" id="KW-0597">Phosphoprotein</keyword>
<dbReference type="PANTHER" id="PTHR45436">
    <property type="entry name" value="SENSOR HISTIDINE KINASE YKOH"/>
    <property type="match status" value="1"/>
</dbReference>
<evidence type="ECO:0000256" key="8">
    <source>
        <dbReference type="ARBA" id="ARBA00022989"/>
    </source>
</evidence>
<dbReference type="SMART" id="SM00304">
    <property type="entry name" value="HAMP"/>
    <property type="match status" value="1"/>
</dbReference>
<dbReference type="Gene3D" id="1.10.287.130">
    <property type="match status" value="1"/>
</dbReference>
<evidence type="ECO:0000256" key="5">
    <source>
        <dbReference type="ARBA" id="ARBA00022679"/>
    </source>
</evidence>
<dbReference type="InterPro" id="IPR036890">
    <property type="entry name" value="HATPase_C_sf"/>
</dbReference>
<keyword evidence="7 15" id="KW-0418">Kinase</keyword>
<evidence type="ECO:0000256" key="3">
    <source>
        <dbReference type="ARBA" id="ARBA00012438"/>
    </source>
</evidence>
<dbReference type="SMART" id="SM00388">
    <property type="entry name" value="HisKA"/>
    <property type="match status" value="1"/>
</dbReference>
<feature type="transmembrane region" description="Helical" evidence="12">
    <location>
        <begin position="28"/>
        <end position="49"/>
    </location>
</feature>
<dbReference type="Pfam" id="PF02518">
    <property type="entry name" value="HATPase_c"/>
    <property type="match status" value="1"/>
</dbReference>
<evidence type="ECO:0000256" key="2">
    <source>
        <dbReference type="ARBA" id="ARBA00004236"/>
    </source>
</evidence>